<dbReference type="PANTHER" id="PTHR11461:SF342">
    <property type="entry name" value="SERINE PROTEASE INHIBITOR 28DC"/>
    <property type="match status" value="1"/>
</dbReference>
<dbReference type="AlphaFoldDB" id="A0A9X6RKD3"/>
<protein>
    <submittedName>
        <fullName evidence="4">Plasminogen activator inhibitor 2</fullName>
    </submittedName>
</protein>
<dbReference type="EMBL" id="MTYJ01000209">
    <property type="protein sequence ID" value="OWA50959.1"/>
    <property type="molecule type" value="Genomic_DNA"/>
</dbReference>
<dbReference type="SUPFAM" id="SSF56574">
    <property type="entry name" value="Serpins"/>
    <property type="match status" value="1"/>
</dbReference>
<dbReference type="Pfam" id="PF00079">
    <property type="entry name" value="Serpin"/>
    <property type="match status" value="1"/>
</dbReference>
<evidence type="ECO:0000256" key="1">
    <source>
        <dbReference type="RuleBase" id="RU000411"/>
    </source>
</evidence>
<evidence type="ECO:0000256" key="2">
    <source>
        <dbReference type="SAM" id="SignalP"/>
    </source>
</evidence>
<keyword evidence="2" id="KW-0732">Signal</keyword>
<comment type="similarity">
    <text evidence="1">Belongs to the serpin family.</text>
</comment>
<dbReference type="InterPro" id="IPR023796">
    <property type="entry name" value="Serpin_dom"/>
</dbReference>
<dbReference type="InterPro" id="IPR042185">
    <property type="entry name" value="Serpin_sf_2"/>
</dbReference>
<dbReference type="GO" id="GO:0004867">
    <property type="term" value="F:serine-type endopeptidase inhibitor activity"/>
    <property type="evidence" value="ECO:0007669"/>
    <property type="project" value="InterPro"/>
</dbReference>
<feature type="domain" description="Serpin" evidence="3">
    <location>
        <begin position="45"/>
        <end position="408"/>
    </location>
</feature>
<dbReference type="Gene3D" id="2.30.39.10">
    <property type="entry name" value="Alpha-1-antitrypsin, domain 1"/>
    <property type="match status" value="1"/>
</dbReference>
<keyword evidence="5" id="KW-1185">Reference proteome</keyword>
<feature type="chain" id="PRO_5040822437" evidence="2">
    <location>
        <begin position="19"/>
        <end position="410"/>
    </location>
</feature>
<dbReference type="Gene3D" id="3.30.497.10">
    <property type="entry name" value="Antithrombin, subunit I, domain 2"/>
    <property type="match status" value="1"/>
</dbReference>
<organism evidence="4 5">
    <name type="scientific">Hypsibius exemplaris</name>
    <name type="common">Freshwater tardigrade</name>
    <dbReference type="NCBI Taxonomy" id="2072580"/>
    <lineage>
        <taxon>Eukaryota</taxon>
        <taxon>Metazoa</taxon>
        <taxon>Ecdysozoa</taxon>
        <taxon>Tardigrada</taxon>
        <taxon>Eutardigrada</taxon>
        <taxon>Parachela</taxon>
        <taxon>Hypsibioidea</taxon>
        <taxon>Hypsibiidae</taxon>
        <taxon>Hypsibius</taxon>
    </lineage>
</organism>
<feature type="signal peptide" evidence="2">
    <location>
        <begin position="1"/>
        <end position="18"/>
    </location>
</feature>
<dbReference type="Proteomes" id="UP000192578">
    <property type="component" value="Unassembled WGS sequence"/>
</dbReference>
<dbReference type="OrthoDB" id="671595at2759"/>
<sequence length="410" mass="45100">MVLFLVLAFSIAFEATHAHDSGSHTRTNHAANQTIQQQGIPRFAVDLYKNMAKYPSSPSNLAISPFSAETALTLAFQGANGTTKTELSTVLGLASSKISEFVWKVSSVNSGVSPATYSLETANGLFFDHSFALDHAYRNEMARIFDVQVELLDFQRNAEESRLQINAFVANKTRQKIGELFAAGSIGQDSSLVLVNALYFKAQWETPFDKDETNLQPFELLSGQRTAVPLMFTEATVPYGVIPELKNAEVIELMYKGGAVSMIVILPAKKSSLHDLEDSLTTDKMNAASKRMMKQEVLVFLPKFKVSGGTDLVPALKDMGVTRAFSSDADFSRINQNKGLQITQVFQEVVLDVDEMGTEGAAATGVQVSLQNARPHSRPVFRATRPFLYFIRHNQSNIILFFGHVTDPSV</sequence>
<comment type="caution">
    <text evidence="4">The sequence shown here is derived from an EMBL/GenBank/DDBJ whole genome shotgun (WGS) entry which is preliminary data.</text>
</comment>
<proteinExistence type="inferred from homology"/>
<dbReference type="CDD" id="cd19590">
    <property type="entry name" value="serpin_thermopin-like"/>
    <property type="match status" value="1"/>
</dbReference>
<dbReference type="PANTHER" id="PTHR11461">
    <property type="entry name" value="SERINE PROTEASE INHIBITOR, SERPIN"/>
    <property type="match status" value="1"/>
</dbReference>
<evidence type="ECO:0000259" key="3">
    <source>
        <dbReference type="SMART" id="SM00093"/>
    </source>
</evidence>
<evidence type="ECO:0000313" key="5">
    <source>
        <dbReference type="Proteomes" id="UP000192578"/>
    </source>
</evidence>
<reference evidence="5" key="1">
    <citation type="submission" date="2017-01" db="EMBL/GenBank/DDBJ databases">
        <title>Comparative genomics of anhydrobiosis in the tardigrade Hypsibius dujardini.</title>
        <authorList>
            <person name="Yoshida Y."/>
            <person name="Koutsovoulos G."/>
            <person name="Laetsch D."/>
            <person name="Stevens L."/>
            <person name="Kumar S."/>
            <person name="Horikawa D."/>
            <person name="Ishino K."/>
            <person name="Komine S."/>
            <person name="Tomita M."/>
            <person name="Blaxter M."/>
            <person name="Arakawa K."/>
        </authorList>
    </citation>
    <scope>NUCLEOTIDE SEQUENCE [LARGE SCALE GENOMIC DNA]</scope>
    <source>
        <strain evidence="5">Z151</strain>
    </source>
</reference>
<accession>A0A9X6RKD3</accession>
<dbReference type="InterPro" id="IPR036186">
    <property type="entry name" value="Serpin_sf"/>
</dbReference>
<evidence type="ECO:0000313" key="4">
    <source>
        <dbReference type="EMBL" id="OWA50959.1"/>
    </source>
</evidence>
<dbReference type="GO" id="GO:0005615">
    <property type="term" value="C:extracellular space"/>
    <property type="evidence" value="ECO:0007669"/>
    <property type="project" value="InterPro"/>
</dbReference>
<gene>
    <name evidence="4" type="ORF">BV898_15460</name>
</gene>
<dbReference type="InterPro" id="IPR042178">
    <property type="entry name" value="Serpin_sf_1"/>
</dbReference>
<dbReference type="SMART" id="SM00093">
    <property type="entry name" value="SERPIN"/>
    <property type="match status" value="1"/>
</dbReference>
<name>A0A9X6RKD3_HYPEX</name>
<dbReference type="InterPro" id="IPR000215">
    <property type="entry name" value="Serpin_fam"/>
</dbReference>